<organism evidence="1 2">
    <name type="scientific">Cyclobacterium lianum</name>
    <dbReference type="NCBI Taxonomy" id="388280"/>
    <lineage>
        <taxon>Bacteria</taxon>
        <taxon>Pseudomonadati</taxon>
        <taxon>Bacteroidota</taxon>
        <taxon>Cytophagia</taxon>
        <taxon>Cytophagales</taxon>
        <taxon>Cyclobacteriaceae</taxon>
        <taxon>Cyclobacterium</taxon>
    </lineage>
</organism>
<proteinExistence type="predicted"/>
<name>A0A1M7QU62_9BACT</name>
<reference evidence="1 2" key="1">
    <citation type="submission" date="2016-11" db="EMBL/GenBank/DDBJ databases">
        <authorList>
            <person name="Jaros S."/>
            <person name="Januszkiewicz K."/>
            <person name="Wedrychowicz H."/>
        </authorList>
    </citation>
    <scope>NUCLEOTIDE SEQUENCE [LARGE SCALE GENOMIC DNA]</scope>
    <source>
        <strain evidence="1 2">CGMCC 1.6102</strain>
    </source>
</reference>
<evidence type="ECO:0000313" key="1">
    <source>
        <dbReference type="EMBL" id="SHN35430.1"/>
    </source>
</evidence>
<protein>
    <submittedName>
        <fullName evidence="1">Uncharacterized protein</fullName>
    </submittedName>
</protein>
<keyword evidence="2" id="KW-1185">Reference proteome</keyword>
<dbReference type="Proteomes" id="UP000184513">
    <property type="component" value="Unassembled WGS sequence"/>
</dbReference>
<evidence type="ECO:0000313" key="2">
    <source>
        <dbReference type="Proteomes" id="UP000184513"/>
    </source>
</evidence>
<accession>A0A1M7QU62</accession>
<gene>
    <name evidence="1" type="ORF">SAMN04488057_12621</name>
</gene>
<dbReference type="EMBL" id="FRCY01000026">
    <property type="protein sequence ID" value="SHN35430.1"/>
    <property type="molecule type" value="Genomic_DNA"/>
</dbReference>
<sequence length="83" mass="9358">MYAEVSPHFRAWMTGKRTESQALKVRNTQSTGCSPVSKPETGTLALTGRNMFATPNTDRKEYAARSREKQASSREIQLFNSIF</sequence>
<dbReference type="AlphaFoldDB" id="A0A1M7QU62"/>